<keyword evidence="2 7" id="KW-0216">Detoxification</keyword>
<proteinExistence type="inferred from homology"/>
<reference evidence="9 10" key="1">
    <citation type="submission" date="2023-10" db="EMBL/GenBank/DDBJ databases">
        <title>179-bfca-hs.</title>
        <authorList>
            <person name="Miliotis G."/>
            <person name="Sengupta P."/>
            <person name="Hameed A."/>
            <person name="Chuvochina M."/>
            <person name="Mcdonagh F."/>
            <person name="Simpson A.C."/>
            <person name="Singh N.K."/>
            <person name="Rekha P.D."/>
            <person name="Raman K."/>
            <person name="Hugenholtz P."/>
            <person name="Venkateswaran K."/>
        </authorList>
    </citation>
    <scope>NUCLEOTIDE SEQUENCE [LARGE SCALE GENOMIC DNA]</scope>
    <source>
        <strain evidence="9 10">179-BFC-A-HS</strain>
    </source>
</reference>
<feature type="binding site" evidence="7">
    <location>
        <position position="27"/>
    </location>
    <ligand>
        <name>substrate</name>
    </ligand>
</feature>
<keyword evidence="5 7" id="KW-0521">NADP</keyword>
<gene>
    <name evidence="7 9" type="primary">namA</name>
    <name evidence="9" type="ORF">P5G51_009740</name>
</gene>
<evidence type="ECO:0000256" key="6">
    <source>
        <dbReference type="ARBA" id="ARBA00023002"/>
    </source>
</evidence>
<comment type="catalytic activity">
    <reaction evidence="7">
        <text>A + NADPH + H(+) = AH2 + NADP(+)</text>
        <dbReference type="Rhea" id="RHEA:13149"/>
        <dbReference type="ChEBI" id="CHEBI:13193"/>
        <dbReference type="ChEBI" id="CHEBI:15378"/>
        <dbReference type="ChEBI" id="CHEBI:17499"/>
        <dbReference type="ChEBI" id="CHEBI:57783"/>
        <dbReference type="ChEBI" id="CHEBI:58349"/>
        <dbReference type="EC" id="1.6.99.1"/>
    </reaction>
</comment>
<dbReference type="EC" id="1.6.99.1" evidence="7"/>
<comment type="similarity">
    <text evidence="7">Belongs to the NADH:flavin oxidoreductase/NADH oxidase family. NamA subfamily.</text>
</comment>
<comment type="cofactor">
    <cofactor evidence="1 7">
        <name>FMN</name>
        <dbReference type="ChEBI" id="CHEBI:58210"/>
    </cofactor>
</comment>
<evidence type="ECO:0000313" key="10">
    <source>
        <dbReference type="Proteomes" id="UP001228376"/>
    </source>
</evidence>
<evidence type="ECO:0000256" key="3">
    <source>
        <dbReference type="ARBA" id="ARBA00022630"/>
    </source>
</evidence>
<evidence type="ECO:0000259" key="8">
    <source>
        <dbReference type="Pfam" id="PF00724"/>
    </source>
</evidence>
<feature type="binding site" evidence="7">
    <location>
        <begin position="22"/>
        <end position="25"/>
    </location>
    <ligand>
        <name>FMN</name>
        <dbReference type="ChEBI" id="CHEBI:58210"/>
    </ligand>
</feature>
<organism evidence="9 10">
    <name type="scientific">Tigheibacillus jepli</name>
    <dbReference type="NCBI Taxonomy" id="3035914"/>
    <lineage>
        <taxon>Bacteria</taxon>
        <taxon>Bacillati</taxon>
        <taxon>Bacillota</taxon>
        <taxon>Bacilli</taxon>
        <taxon>Bacillales</taxon>
        <taxon>Bacillaceae</taxon>
        <taxon>Tigheibacillus</taxon>
    </lineage>
</organism>
<evidence type="ECO:0000256" key="2">
    <source>
        <dbReference type="ARBA" id="ARBA00022575"/>
    </source>
</evidence>
<dbReference type="InterPro" id="IPR001155">
    <property type="entry name" value="OxRdtase_FMN_N"/>
</dbReference>
<name>A0ABU5CH40_9BACI</name>
<feature type="domain" description="NADH:flavin oxidoreductase/NADH oxidase N-terminal" evidence="8">
    <location>
        <begin position="3"/>
        <end position="324"/>
    </location>
</feature>
<dbReference type="CDD" id="cd02932">
    <property type="entry name" value="OYE_YqiM_FMN"/>
    <property type="match status" value="1"/>
</dbReference>
<sequence>MSKLFTPITFNNITIKNRIAMSPMCMYSCFNEDGKITPFHMTHYVSRAVGQVGLVMTEATAVLPEGRISPRDLGIWEDEHIDGLKELNEQLHSYGAKTGIQLAHAGRKAELDGDIFAPSAIGFDEKSKTPNEMDIADIERTIDAFKKGASRAKQAGFDIIEIHAAHGYLINEFLSPLANHRSDLYGGSKENRYRFLNEIIQAVKEVWEGPLFVRISTNEYQPEGNRMTDILYFSEQMKMAGVDLIDCSSGGVVHAKINAYPGYQVNRCDQIKHEANIPTGAVGLITTGIQAEEILQNDRADMVVIGRSLLRNPYWAKAAADELHAELTAPVQYERGWK</sequence>
<evidence type="ECO:0000313" key="9">
    <source>
        <dbReference type="EMBL" id="MDY0405639.1"/>
    </source>
</evidence>
<accession>A0ABU5CH40</accession>
<dbReference type="PANTHER" id="PTHR43303:SF4">
    <property type="entry name" value="NADPH DEHYDROGENASE C23G7.10C-RELATED"/>
    <property type="match status" value="1"/>
</dbReference>
<keyword evidence="6 7" id="KW-0560">Oxidoreductase</keyword>
<comment type="caution">
    <text evidence="9">The sequence shown here is derived from an EMBL/GenBank/DDBJ whole genome shotgun (WGS) entry which is preliminary data.</text>
</comment>
<dbReference type="SUPFAM" id="SSF51395">
    <property type="entry name" value="FMN-linked oxidoreductases"/>
    <property type="match status" value="1"/>
</dbReference>
<dbReference type="Pfam" id="PF00724">
    <property type="entry name" value="Oxidored_FMN"/>
    <property type="match status" value="1"/>
</dbReference>
<feature type="binding site" evidence="7">
    <location>
        <position position="101"/>
    </location>
    <ligand>
        <name>FMN</name>
        <dbReference type="ChEBI" id="CHEBI:58210"/>
    </ligand>
</feature>
<keyword evidence="3 7" id="KW-0285">Flavoprotein</keyword>
<evidence type="ECO:0000256" key="7">
    <source>
        <dbReference type="HAMAP-Rule" id="MF_01614"/>
    </source>
</evidence>
<feature type="binding site" evidence="7">
    <location>
        <begin position="306"/>
        <end position="307"/>
    </location>
    <ligand>
        <name>FMN</name>
        <dbReference type="ChEBI" id="CHEBI:58210"/>
    </ligand>
</feature>
<comment type="function">
    <text evidence="7">Catalyzes the reduction of the double bond of an array of alpha,beta-unsaturated aldehydes and ketones. It also reduces the nitro group of nitroester and nitroaromatic compounds. It could have a role in detoxification processes.</text>
</comment>
<protein>
    <recommendedName>
        <fullName evidence="7">NADPH dehydrogenase</fullName>
        <ecNumber evidence="7">1.6.99.1</ecNumber>
    </recommendedName>
</protein>
<dbReference type="Gene3D" id="3.20.20.70">
    <property type="entry name" value="Aldolase class I"/>
    <property type="match status" value="1"/>
</dbReference>
<evidence type="ECO:0000256" key="5">
    <source>
        <dbReference type="ARBA" id="ARBA00022857"/>
    </source>
</evidence>
<dbReference type="GO" id="GO:0003959">
    <property type="term" value="F:NADPH dehydrogenase activity"/>
    <property type="evidence" value="ECO:0007669"/>
    <property type="project" value="UniProtKB-EC"/>
</dbReference>
<dbReference type="HAMAP" id="MF_01614">
    <property type="entry name" value="NamA"/>
    <property type="match status" value="1"/>
</dbReference>
<keyword evidence="4 7" id="KW-0288">FMN</keyword>
<dbReference type="EMBL" id="JAROCA020000001">
    <property type="protein sequence ID" value="MDY0405639.1"/>
    <property type="molecule type" value="Genomic_DNA"/>
</dbReference>
<feature type="binding site" evidence="7">
    <location>
        <begin position="163"/>
        <end position="166"/>
    </location>
    <ligand>
        <name>substrate</name>
    </ligand>
</feature>
<feature type="binding site" evidence="7">
    <location>
        <position position="214"/>
    </location>
    <ligand>
        <name>FMN</name>
        <dbReference type="ChEBI" id="CHEBI:58210"/>
    </ligand>
</feature>
<keyword evidence="10" id="KW-1185">Reference proteome</keyword>
<evidence type="ECO:0000256" key="4">
    <source>
        <dbReference type="ARBA" id="ARBA00022643"/>
    </source>
</evidence>
<dbReference type="InterPro" id="IPR023663">
    <property type="entry name" value="NADPH_DH_bac"/>
</dbReference>
<dbReference type="RefSeq" id="WP_306067061.1">
    <property type="nucleotide sequence ID" value="NZ_JAROCA020000001.1"/>
</dbReference>
<comment type="subunit">
    <text evidence="7">Homotetramer.</text>
</comment>
<dbReference type="Proteomes" id="UP001228376">
    <property type="component" value="Unassembled WGS sequence"/>
</dbReference>
<evidence type="ECO:0000256" key="1">
    <source>
        <dbReference type="ARBA" id="ARBA00001917"/>
    </source>
</evidence>
<dbReference type="NCBIfam" id="NF010047">
    <property type="entry name" value="PRK13523.1"/>
    <property type="match status" value="1"/>
</dbReference>
<feature type="binding site" evidence="7">
    <location>
        <position position="59"/>
    </location>
    <ligand>
        <name>FMN</name>
        <dbReference type="ChEBI" id="CHEBI:58210"/>
    </ligand>
</feature>
<dbReference type="InterPro" id="IPR013785">
    <property type="entry name" value="Aldolase_TIM"/>
</dbReference>
<dbReference type="InterPro" id="IPR044152">
    <property type="entry name" value="YqjM-like"/>
</dbReference>
<dbReference type="PANTHER" id="PTHR43303">
    <property type="entry name" value="NADPH DEHYDROGENASE C23G7.10C-RELATED"/>
    <property type="match status" value="1"/>
</dbReference>